<dbReference type="GO" id="GO:0019915">
    <property type="term" value="P:lipid storage"/>
    <property type="evidence" value="ECO:0007669"/>
    <property type="project" value="TreeGrafter"/>
</dbReference>
<comment type="subcellular location">
    <subcellularLocation>
        <location evidence="1">Lipid droplet</location>
    </subcellularLocation>
</comment>
<evidence type="ECO:0000313" key="8">
    <source>
        <dbReference type="Proteomes" id="UP000030764"/>
    </source>
</evidence>
<keyword evidence="3" id="KW-0551">Lipid droplet</keyword>
<dbReference type="Proteomes" id="UP000030758">
    <property type="component" value="Unassembled WGS sequence"/>
</dbReference>
<evidence type="ECO:0008006" key="9">
    <source>
        <dbReference type="Google" id="ProtNLM"/>
    </source>
</evidence>
<evidence type="ECO:0000256" key="1">
    <source>
        <dbReference type="ARBA" id="ARBA00004502"/>
    </source>
</evidence>
<organism evidence="7">
    <name type="scientific">Trichuris suis</name>
    <name type="common">pig whipworm</name>
    <dbReference type="NCBI Taxonomy" id="68888"/>
    <lineage>
        <taxon>Eukaryota</taxon>
        <taxon>Metazoa</taxon>
        <taxon>Ecdysozoa</taxon>
        <taxon>Nematoda</taxon>
        <taxon>Enoplea</taxon>
        <taxon>Dorylaimia</taxon>
        <taxon>Trichinellida</taxon>
        <taxon>Trichuridae</taxon>
        <taxon>Trichuris</taxon>
    </lineage>
</organism>
<reference evidence="7 8" key="1">
    <citation type="journal article" date="2014" name="Nat. Genet.">
        <title>Genome and transcriptome of the porcine whipworm Trichuris suis.</title>
        <authorList>
            <person name="Jex A.R."/>
            <person name="Nejsum P."/>
            <person name="Schwarz E.M."/>
            <person name="Hu L."/>
            <person name="Young N.D."/>
            <person name="Hall R.S."/>
            <person name="Korhonen P.K."/>
            <person name="Liao S."/>
            <person name="Thamsborg S."/>
            <person name="Xia J."/>
            <person name="Xu P."/>
            <person name="Wang S."/>
            <person name="Scheerlinck J.P."/>
            <person name="Hofmann A."/>
            <person name="Sternberg P.W."/>
            <person name="Wang J."/>
            <person name="Gasser R.B."/>
        </authorList>
    </citation>
    <scope>NUCLEOTIDE SEQUENCE [LARGE SCALE GENOMIC DNA]</scope>
    <source>
        <strain evidence="7">DCEP-RM93F</strain>
        <strain evidence="6">DCEP-RM93M</strain>
    </source>
</reference>
<dbReference type="AlphaFoldDB" id="A0A085NLI2"/>
<dbReference type="PANTHER" id="PTHR14024">
    <property type="entry name" value="PERILIPIN"/>
    <property type="match status" value="1"/>
</dbReference>
<dbReference type="Proteomes" id="UP000030764">
    <property type="component" value="Unassembled WGS sequence"/>
</dbReference>
<comment type="similarity">
    <text evidence="2 4">Belongs to the perilipin family.</text>
</comment>
<evidence type="ECO:0000256" key="5">
    <source>
        <dbReference type="SAM" id="MobiDB-lite"/>
    </source>
</evidence>
<dbReference type="EMBL" id="KL363230">
    <property type="protein sequence ID" value="KFD52223.1"/>
    <property type="molecule type" value="Genomic_DNA"/>
</dbReference>
<keyword evidence="8" id="KW-1185">Reference proteome</keyword>
<dbReference type="InterPro" id="IPR004279">
    <property type="entry name" value="Perilipin"/>
</dbReference>
<protein>
    <recommendedName>
        <fullName evidence="9">Perilipin family protein</fullName>
    </recommendedName>
</protein>
<gene>
    <name evidence="6" type="ORF">M513_06936</name>
    <name evidence="7" type="ORF">M514_06936</name>
</gene>
<evidence type="ECO:0000313" key="6">
    <source>
        <dbReference type="EMBL" id="KFD52223.1"/>
    </source>
</evidence>
<dbReference type="Gene3D" id="3.30.720.170">
    <property type="entry name" value="Perilipin, alpha-beta domain"/>
    <property type="match status" value="1"/>
</dbReference>
<accession>A0A085NLI2</accession>
<evidence type="ECO:0000313" key="7">
    <source>
        <dbReference type="EMBL" id="KFD70328.1"/>
    </source>
</evidence>
<sequence length="441" mass="50116">MGRRSREASSNLTSRPRSMSSSHREHFELTSRLDALPIVHYVAEQIFSLYDHTKKSNWLFNSTLTTTENALKSVVDRTQPLVQYFAPQLSFVDKLACSQLEKIENRFPSIKTHPEEVRDYGRRRYDQSYLKKGVDTIYSAKEFSVDKINETRQMCSNIMASLTTESGQKADLEKLMRLSQKVIDSAIEYTDSLVDKYIPPEDVEQFKAKKEEAKGYVDRLRCLSSKFASGVNKQAVDSYNSAKNGTLMAFQQWDTTLKLMNTLRMAQMYINEKSSASMSIAREQTNKAIGCLRTNYKHISSAVDQTTLWIVHMLAVNTKMVCDQLLGRCVKFLPQNASSAAHSAMTYVDDLCKTVAQAKSTGEVKDELITEAGEKIEFCRRRFLDALGNAAEYAPVSWVAISLHGIELDDDFLVIDRSLRMPAHMVTLYLQPRLGNQFHRG</sequence>
<name>A0A085NLI2_9BILA</name>
<proteinExistence type="inferred from homology"/>
<dbReference type="GO" id="GO:0005829">
    <property type="term" value="C:cytosol"/>
    <property type="evidence" value="ECO:0007669"/>
    <property type="project" value="TreeGrafter"/>
</dbReference>
<dbReference type="SUPFAM" id="SSF109775">
    <property type="entry name" value="Mannose-6-phosphate receptor binding protein 1 (Tip47), C-terminal domain"/>
    <property type="match status" value="1"/>
</dbReference>
<evidence type="ECO:0000256" key="3">
    <source>
        <dbReference type="ARBA" id="ARBA00022677"/>
    </source>
</evidence>
<feature type="region of interest" description="Disordered" evidence="5">
    <location>
        <begin position="1"/>
        <end position="24"/>
    </location>
</feature>
<evidence type="ECO:0000256" key="2">
    <source>
        <dbReference type="ARBA" id="ARBA00006311"/>
    </source>
</evidence>
<feature type="compositionally biased region" description="Polar residues" evidence="5">
    <location>
        <begin position="8"/>
        <end position="21"/>
    </location>
</feature>
<dbReference type="Pfam" id="PF03036">
    <property type="entry name" value="Perilipin"/>
    <property type="match status" value="1"/>
</dbReference>
<dbReference type="PIRSF" id="PIRSF036881">
    <property type="entry name" value="PAT"/>
    <property type="match status" value="1"/>
</dbReference>
<evidence type="ECO:0000256" key="4">
    <source>
        <dbReference type="PIRNR" id="PIRNR036881"/>
    </source>
</evidence>
<dbReference type="Gene3D" id="1.20.120.340">
    <property type="entry name" value="Flagellar protein FliS"/>
    <property type="match status" value="1"/>
</dbReference>
<dbReference type="GO" id="GO:0010890">
    <property type="term" value="P:positive regulation of triglyceride storage"/>
    <property type="evidence" value="ECO:0007669"/>
    <property type="project" value="TreeGrafter"/>
</dbReference>
<dbReference type="EMBL" id="KL367488">
    <property type="protein sequence ID" value="KFD70328.1"/>
    <property type="molecule type" value="Genomic_DNA"/>
</dbReference>
<dbReference type="PANTHER" id="PTHR14024:SF49">
    <property type="entry name" value="LIPID STORAGE DROPLETS SURFACE-BINDING PROTEIN 1"/>
    <property type="match status" value="1"/>
</dbReference>
<dbReference type="GO" id="GO:0005811">
    <property type="term" value="C:lipid droplet"/>
    <property type="evidence" value="ECO:0007669"/>
    <property type="project" value="UniProtKB-SubCell"/>
</dbReference>
<dbReference type="OrthoDB" id="376826at2759"/>